<reference evidence="11 12" key="1">
    <citation type="submission" date="2016-12" db="EMBL/GenBank/DDBJ databases">
        <authorList>
            <person name="Song W.-J."/>
            <person name="Kurnit D.M."/>
        </authorList>
    </citation>
    <scope>NUCLEOTIDE SEQUENCE [LARGE SCALE GENOMIC DNA]</scope>
    <source>
        <strain evidence="11 12">DSM 14810</strain>
    </source>
</reference>
<comment type="subcellular location">
    <subcellularLocation>
        <location evidence="1">Cell membrane</location>
        <topology evidence="1">Multi-pass membrane protein</topology>
    </subcellularLocation>
</comment>
<evidence type="ECO:0000256" key="5">
    <source>
        <dbReference type="ARBA" id="ARBA00022692"/>
    </source>
</evidence>
<feature type="transmembrane region" description="Helical" evidence="10">
    <location>
        <begin position="119"/>
        <end position="137"/>
    </location>
</feature>
<feature type="transmembrane region" description="Helical" evidence="10">
    <location>
        <begin position="356"/>
        <end position="374"/>
    </location>
</feature>
<dbReference type="PANTHER" id="PTHR13285:SF23">
    <property type="entry name" value="TEICHOIC ACID D-ALANYLTRANSFERASE"/>
    <property type="match status" value="1"/>
</dbReference>
<accession>A0A1M7T4Y0</accession>
<feature type="transmembrane region" description="Helical" evidence="10">
    <location>
        <begin position="51"/>
        <end position="69"/>
    </location>
</feature>
<feature type="transmembrane region" description="Helical" evidence="10">
    <location>
        <begin position="30"/>
        <end position="45"/>
    </location>
</feature>
<organism evidence="11 12">
    <name type="scientific">Butyrivibrio hungatei DSM 14810</name>
    <dbReference type="NCBI Taxonomy" id="1121132"/>
    <lineage>
        <taxon>Bacteria</taxon>
        <taxon>Bacillati</taxon>
        <taxon>Bacillota</taxon>
        <taxon>Clostridia</taxon>
        <taxon>Lachnospirales</taxon>
        <taxon>Lachnospiraceae</taxon>
        <taxon>Butyrivibrio</taxon>
    </lineage>
</organism>
<keyword evidence="5 10" id="KW-0812">Transmembrane</keyword>
<evidence type="ECO:0000313" key="11">
    <source>
        <dbReference type="EMBL" id="SHN65754.1"/>
    </source>
</evidence>
<feature type="transmembrane region" description="Helical" evidence="10">
    <location>
        <begin position="224"/>
        <end position="243"/>
    </location>
</feature>
<evidence type="ECO:0000256" key="9">
    <source>
        <dbReference type="PIRNR" id="PIRNR016636"/>
    </source>
</evidence>
<keyword evidence="8 9" id="KW-0012">Acyltransferase</keyword>
<dbReference type="InterPro" id="IPR028362">
    <property type="entry name" value="AlgI"/>
</dbReference>
<dbReference type="InterPro" id="IPR024194">
    <property type="entry name" value="Ac/AlaTfrase_AlgI/DltB"/>
</dbReference>
<evidence type="ECO:0000256" key="4">
    <source>
        <dbReference type="ARBA" id="ARBA00022679"/>
    </source>
</evidence>
<feature type="transmembrane region" description="Helical" evidence="10">
    <location>
        <begin position="81"/>
        <end position="99"/>
    </location>
</feature>
<dbReference type="Pfam" id="PF03062">
    <property type="entry name" value="MBOAT"/>
    <property type="match status" value="1"/>
</dbReference>
<dbReference type="PIRSF" id="PIRSF016636">
    <property type="entry name" value="AlgI_DltB"/>
    <property type="match status" value="1"/>
</dbReference>
<evidence type="ECO:0000313" key="12">
    <source>
        <dbReference type="Proteomes" id="UP000184097"/>
    </source>
</evidence>
<dbReference type="Proteomes" id="UP000184097">
    <property type="component" value="Unassembled WGS sequence"/>
</dbReference>
<keyword evidence="4 9" id="KW-0808">Transferase</keyword>
<keyword evidence="7 9" id="KW-0472">Membrane</keyword>
<gene>
    <name evidence="11" type="ORF">SAMN02745247_03002</name>
</gene>
<comment type="similarity">
    <text evidence="2 9">Belongs to the membrane-bound acyltransferase family.</text>
</comment>
<dbReference type="GO" id="GO:0005886">
    <property type="term" value="C:plasma membrane"/>
    <property type="evidence" value="ECO:0007669"/>
    <property type="project" value="UniProtKB-SubCell"/>
</dbReference>
<keyword evidence="3 9" id="KW-1003">Cell membrane</keyword>
<dbReference type="GO" id="GO:0042121">
    <property type="term" value="P:alginic acid biosynthetic process"/>
    <property type="evidence" value="ECO:0007669"/>
    <property type="project" value="InterPro"/>
</dbReference>
<keyword evidence="6 10" id="KW-1133">Transmembrane helix</keyword>
<protein>
    <submittedName>
        <fullName evidence="11">D-alanyl-lipoteichoic acid acyltransferase DltB, MBOAT superfamily</fullName>
    </submittedName>
</protein>
<dbReference type="InterPro" id="IPR004299">
    <property type="entry name" value="MBOAT_fam"/>
</dbReference>
<dbReference type="EMBL" id="FRDH01000017">
    <property type="protein sequence ID" value="SHN65754.1"/>
    <property type="molecule type" value="Genomic_DNA"/>
</dbReference>
<feature type="transmembrane region" description="Helical" evidence="10">
    <location>
        <begin position="467"/>
        <end position="493"/>
    </location>
</feature>
<evidence type="ECO:0000256" key="8">
    <source>
        <dbReference type="ARBA" id="ARBA00023315"/>
    </source>
</evidence>
<dbReference type="RefSeq" id="WP_072705615.1">
    <property type="nucleotide sequence ID" value="NZ_FRDH01000017.1"/>
</dbReference>
<evidence type="ECO:0000256" key="1">
    <source>
        <dbReference type="ARBA" id="ARBA00004651"/>
    </source>
</evidence>
<dbReference type="GO" id="GO:0016746">
    <property type="term" value="F:acyltransferase activity"/>
    <property type="evidence" value="ECO:0007669"/>
    <property type="project" value="UniProtKB-KW"/>
</dbReference>
<evidence type="ECO:0000256" key="3">
    <source>
        <dbReference type="ARBA" id="ARBA00022475"/>
    </source>
</evidence>
<evidence type="ECO:0000256" key="6">
    <source>
        <dbReference type="ARBA" id="ARBA00022989"/>
    </source>
</evidence>
<dbReference type="PIRSF" id="PIRSF500217">
    <property type="entry name" value="AlgI"/>
    <property type="match status" value="1"/>
</dbReference>
<dbReference type="PANTHER" id="PTHR13285">
    <property type="entry name" value="ACYLTRANSFERASE"/>
    <property type="match status" value="1"/>
</dbReference>
<proteinExistence type="inferred from homology"/>
<evidence type="ECO:0000256" key="2">
    <source>
        <dbReference type="ARBA" id="ARBA00010323"/>
    </source>
</evidence>
<evidence type="ECO:0000256" key="10">
    <source>
        <dbReference type="SAM" id="Phobius"/>
    </source>
</evidence>
<feature type="transmembrane region" description="Helical" evidence="10">
    <location>
        <begin position="6"/>
        <end position="23"/>
    </location>
</feature>
<dbReference type="AlphaFoldDB" id="A0A1M7T4Y0"/>
<feature type="transmembrane region" description="Helical" evidence="10">
    <location>
        <begin position="436"/>
        <end position="455"/>
    </location>
</feature>
<feature type="transmembrane region" description="Helical" evidence="10">
    <location>
        <begin position="395"/>
        <end position="413"/>
    </location>
</feature>
<dbReference type="InterPro" id="IPR051085">
    <property type="entry name" value="MB_O-acyltransferase"/>
</dbReference>
<evidence type="ECO:0000256" key="7">
    <source>
        <dbReference type="ARBA" id="ARBA00023136"/>
    </source>
</evidence>
<sequence>MGFGSFFYILVFLPLSIVGYFVFNKFKKYTIANIFLVCMSLWFVGYFNYIYALMLCGSVLINYLFSMVIKKLSAKRIRQCALVVGILCNVASLLYFKYYNFFIENINNAFNTGLLTKEIILPLGISFYTFQQIAFLVDTYRELNKDTRFIDYALYVVYFPHIASGPILMHNDVIEQFRDENKRGLDYQNLLSGLYCFSIGLFKKVIIADTFANAVSWGFSNVDAMSSLDIFIVSLCYTFQLYFDFSGYCDMAIGTSRMFNIELPINFNSPYQSTSIIDFWGRWHLTLTQFLREYIYFPLGGSKKGKVRTYANIMIIFLISGIWHGANWTFIVWGLLHGFLNCLNRIFKKTWEKTNVVFQWMVTFTLVDFLWLLFRAESLSQAVYLLKKMMCMDSLFVSQGLIDSVALTEISFWETQSFSSAFKYIAEGIQYFYNRIYGFNLWAILLIAFFIVLNLKNTKQITYKRSFWRSLSIAIMLVWSMVSFTGVATYIYAGF</sequence>
<feature type="transmembrane region" description="Helical" evidence="10">
    <location>
        <begin position="313"/>
        <end position="336"/>
    </location>
</feature>
<name>A0A1M7T4Y0_9FIRM</name>